<sequence length="61" mass="6686">MSEKRQPQEPPADASEHQQKKQASSVVEINHDSPKPAEAAENGKFGTRTLSSGRDVFEHNA</sequence>
<protein>
    <submittedName>
        <fullName evidence="1">Uncharacterized protein</fullName>
    </submittedName>
</protein>
<keyword evidence="2" id="KW-1185">Reference proteome</keyword>
<evidence type="ECO:0000313" key="1">
    <source>
        <dbReference type="EMBL" id="KAJ1950546.1"/>
    </source>
</evidence>
<dbReference type="Proteomes" id="UP001150603">
    <property type="component" value="Unassembled WGS sequence"/>
</dbReference>
<gene>
    <name evidence="1" type="ORF">FBU59_000628</name>
</gene>
<name>A0ACC1JG86_9FUNG</name>
<evidence type="ECO:0000313" key="2">
    <source>
        <dbReference type="Proteomes" id="UP001150603"/>
    </source>
</evidence>
<reference evidence="1" key="1">
    <citation type="submission" date="2022-07" db="EMBL/GenBank/DDBJ databases">
        <title>Phylogenomic reconstructions and comparative analyses of Kickxellomycotina fungi.</title>
        <authorList>
            <person name="Reynolds N.K."/>
            <person name="Stajich J.E."/>
            <person name="Barry K."/>
            <person name="Grigoriev I.V."/>
            <person name="Crous P."/>
            <person name="Smith M.E."/>
        </authorList>
    </citation>
    <scope>NUCLEOTIDE SEQUENCE</scope>
    <source>
        <strain evidence="1">NRRL 5244</strain>
    </source>
</reference>
<accession>A0ACC1JG86</accession>
<comment type="caution">
    <text evidence="1">The sequence shown here is derived from an EMBL/GenBank/DDBJ whole genome shotgun (WGS) entry which is preliminary data.</text>
</comment>
<feature type="non-terminal residue" evidence="1">
    <location>
        <position position="61"/>
    </location>
</feature>
<dbReference type="EMBL" id="JANBPW010000182">
    <property type="protein sequence ID" value="KAJ1950546.1"/>
    <property type="molecule type" value="Genomic_DNA"/>
</dbReference>
<organism evidence="1 2">
    <name type="scientific">Linderina macrospora</name>
    <dbReference type="NCBI Taxonomy" id="4868"/>
    <lineage>
        <taxon>Eukaryota</taxon>
        <taxon>Fungi</taxon>
        <taxon>Fungi incertae sedis</taxon>
        <taxon>Zoopagomycota</taxon>
        <taxon>Kickxellomycotina</taxon>
        <taxon>Kickxellomycetes</taxon>
        <taxon>Kickxellales</taxon>
        <taxon>Kickxellaceae</taxon>
        <taxon>Linderina</taxon>
    </lineage>
</organism>
<proteinExistence type="predicted"/>